<evidence type="ECO:0000313" key="1">
    <source>
        <dbReference type="EMBL" id="TDE51483.1"/>
    </source>
</evidence>
<gene>
    <name evidence="1" type="ORF">E1295_18440</name>
</gene>
<dbReference type="EMBL" id="SMLD01000043">
    <property type="protein sequence ID" value="TDE51483.1"/>
    <property type="molecule type" value="Genomic_DNA"/>
</dbReference>
<protein>
    <submittedName>
        <fullName evidence="1">Uncharacterized protein</fullName>
    </submittedName>
</protein>
<organism evidence="1 2">
    <name type="scientific">Nonomuraea mesophila</name>
    <dbReference type="NCBI Taxonomy" id="2530382"/>
    <lineage>
        <taxon>Bacteria</taxon>
        <taxon>Bacillati</taxon>
        <taxon>Actinomycetota</taxon>
        <taxon>Actinomycetes</taxon>
        <taxon>Streptosporangiales</taxon>
        <taxon>Streptosporangiaceae</taxon>
        <taxon>Nonomuraea</taxon>
    </lineage>
</organism>
<reference evidence="1 2" key="1">
    <citation type="submission" date="2019-03" db="EMBL/GenBank/DDBJ databases">
        <title>Draft genome sequences of novel Actinobacteria.</title>
        <authorList>
            <person name="Sahin N."/>
            <person name="Ay H."/>
            <person name="Saygin H."/>
        </authorList>
    </citation>
    <scope>NUCLEOTIDE SEQUENCE [LARGE SCALE GENOMIC DNA]</scope>
    <source>
        <strain evidence="1 2">6K102</strain>
    </source>
</reference>
<comment type="caution">
    <text evidence="1">The sequence shown here is derived from an EMBL/GenBank/DDBJ whole genome shotgun (WGS) entry which is preliminary data.</text>
</comment>
<accession>A0A4R5FIA0</accession>
<dbReference type="AlphaFoldDB" id="A0A4R5FIA0"/>
<proteinExistence type="predicted"/>
<keyword evidence="2" id="KW-1185">Reference proteome</keyword>
<sequence>MADVVGVADVVGDPAEEDADGPAAGGLVAGRSMVAYASTPVVTDATATTPAVAYAILRLSRLARSRRLASSRRMAARLRFAFRCDMCTPENSSGVTLESRA</sequence>
<evidence type="ECO:0000313" key="2">
    <source>
        <dbReference type="Proteomes" id="UP000295136"/>
    </source>
</evidence>
<dbReference type="Proteomes" id="UP000295136">
    <property type="component" value="Unassembled WGS sequence"/>
</dbReference>
<name>A0A4R5FIA0_9ACTN</name>